<reference evidence="1 2" key="1">
    <citation type="journal article" date="2017" name="Antonie Van Leeuwenhoek">
        <title>Phylogenomic resolution of the bacterial genus Pantoea and its relationship with Erwinia and Tatumella.</title>
        <authorList>
            <person name="Palmer M."/>
            <person name="Steenkamp E.T."/>
            <person name="Coetzee M.P."/>
            <person name="Chan W.Y."/>
            <person name="van Zyl E."/>
            <person name="De Maayer P."/>
            <person name="Coutinho T.A."/>
            <person name="Blom J."/>
            <person name="Smits T.H."/>
            <person name="Duffy B."/>
            <person name="Venter S.N."/>
        </authorList>
    </citation>
    <scope>NUCLEOTIDE SEQUENCE [LARGE SCALE GENOMIC DNA]</scope>
    <source>
        <strain evidence="1 2">LMG 26277</strain>
    </source>
</reference>
<protein>
    <submittedName>
        <fullName evidence="1">Uncharacterized protein</fullName>
    </submittedName>
</protein>
<sequence length="131" mass="15587">MEERFFYRYDAVITQHGIEITLKTFKAIRETKCYFMVRAHTVNQYGFECLYGRERRVPKYAGRCRAISHNKDDALFSFKRRQEMRLQHAERNRQVAQRCVDWLGSDGRAPDKAINIGHTQATVPPSHDYEW</sequence>
<evidence type="ECO:0000313" key="1">
    <source>
        <dbReference type="EMBL" id="ORM72402.1"/>
    </source>
</evidence>
<accession>A0A1X1D6T5</accession>
<gene>
    <name evidence="1" type="ORF">HA48_14700</name>
</gene>
<evidence type="ECO:0000313" key="2">
    <source>
        <dbReference type="Proteomes" id="UP000193104"/>
    </source>
</evidence>
<dbReference type="AlphaFoldDB" id="A0A1X1D6T5"/>
<dbReference type="STRING" id="1076551.HA48_14700"/>
<name>A0A1X1D6T5_9GAMM</name>
<organism evidence="1 2">
    <name type="scientific">Pantoea wallisii</name>
    <dbReference type="NCBI Taxonomy" id="1076551"/>
    <lineage>
        <taxon>Bacteria</taxon>
        <taxon>Pseudomonadati</taxon>
        <taxon>Pseudomonadota</taxon>
        <taxon>Gammaproteobacteria</taxon>
        <taxon>Enterobacterales</taxon>
        <taxon>Erwiniaceae</taxon>
        <taxon>Pantoea</taxon>
    </lineage>
</organism>
<keyword evidence="2" id="KW-1185">Reference proteome</keyword>
<dbReference type="EMBL" id="MLFS01000042">
    <property type="protein sequence ID" value="ORM72402.1"/>
    <property type="molecule type" value="Genomic_DNA"/>
</dbReference>
<comment type="caution">
    <text evidence="1">The sequence shown here is derived from an EMBL/GenBank/DDBJ whole genome shotgun (WGS) entry which is preliminary data.</text>
</comment>
<proteinExistence type="predicted"/>
<dbReference type="Proteomes" id="UP000193104">
    <property type="component" value="Unassembled WGS sequence"/>
</dbReference>